<proteinExistence type="predicted"/>
<keyword evidence="1" id="KW-1133">Transmembrane helix</keyword>
<feature type="domain" description="YcxB-like C-terminal" evidence="2">
    <location>
        <begin position="102"/>
        <end position="161"/>
    </location>
</feature>
<accession>A0A4Y8IUX1</accession>
<dbReference type="Proteomes" id="UP000297975">
    <property type="component" value="Unassembled WGS sequence"/>
</dbReference>
<feature type="transmembrane region" description="Helical" evidence="1">
    <location>
        <begin position="29"/>
        <end position="50"/>
    </location>
</feature>
<sequence length="173" mass="20018">MSKRRLNITGTISLEDYQIHNKHHKKKLVLGYFLFVMITFAIVLLATGTVTGSLPIVVIIALILGSVIGGISTFMLLITNRFVAKREYKSDQLIQEEMTLSIGPKGIEQKIRNSKTLFEWKHFIKFKEHPQLFQLYVSKNKALIIPKHFFETDEEIKQFKHEVEERTQLTAQS</sequence>
<dbReference type="Pfam" id="PF14317">
    <property type="entry name" value="YcxB"/>
    <property type="match status" value="1"/>
</dbReference>
<dbReference type="RefSeq" id="WP_134339629.1">
    <property type="nucleotide sequence ID" value="NZ_SOPW01000005.1"/>
</dbReference>
<dbReference type="AlphaFoldDB" id="A0A4Y8IUX1"/>
<evidence type="ECO:0000256" key="1">
    <source>
        <dbReference type="SAM" id="Phobius"/>
    </source>
</evidence>
<reference evidence="3 4" key="1">
    <citation type="submission" date="2019-03" db="EMBL/GenBank/DDBJ databases">
        <authorList>
            <person name="He R.-H."/>
        </authorList>
    </citation>
    <scope>NUCLEOTIDE SEQUENCE [LARGE SCALE GENOMIC DNA]</scope>
    <source>
        <strain evidence="4">SH 714</strain>
    </source>
</reference>
<dbReference type="EMBL" id="SOPW01000005">
    <property type="protein sequence ID" value="TFB22898.1"/>
    <property type="molecule type" value="Genomic_DNA"/>
</dbReference>
<dbReference type="InterPro" id="IPR025588">
    <property type="entry name" value="YcxB-like_C"/>
</dbReference>
<keyword evidence="4" id="KW-1185">Reference proteome</keyword>
<comment type="caution">
    <text evidence="3">The sequence shown here is derived from an EMBL/GenBank/DDBJ whole genome shotgun (WGS) entry which is preliminary data.</text>
</comment>
<keyword evidence="1" id="KW-0812">Transmembrane</keyword>
<organism evidence="3 4">
    <name type="scientific">Filobacillus milosensis</name>
    <dbReference type="NCBI Taxonomy" id="94137"/>
    <lineage>
        <taxon>Bacteria</taxon>
        <taxon>Bacillati</taxon>
        <taxon>Bacillota</taxon>
        <taxon>Bacilli</taxon>
        <taxon>Bacillales</taxon>
        <taxon>Bacillaceae</taxon>
        <taxon>Filobacillus</taxon>
    </lineage>
</organism>
<keyword evidence="1" id="KW-0472">Membrane</keyword>
<name>A0A4Y8IUX1_9BACI</name>
<feature type="transmembrane region" description="Helical" evidence="1">
    <location>
        <begin position="56"/>
        <end position="79"/>
    </location>
</feature>
<protein>
    <submittedName>
        <fullName evidence="3">YcxB family protein</fullName>
    </submittedName>
</protein>
<evidence type="ECO:0000313" key="4">
    <source>
        <dbReference type="Proteomes" id="UP000297975"/>
    </source>
</evidence>
<evidence type="ECO:0000259" key="2">
    <source>
        <dbReference type="Pfam" id="PF14317"/>
    </source>
</evidence>
<evidence type="ECO:0000313" key="3">
    <source>
        <dbReference type="EMBL" id="TFB22898.1"/>
    </source>
</evidence>
<gene>
    <name evidence="3" type="ORF">E3U55_06570</name>
</gene>
<dbReference type="OrthoDB" id="2866610at2"/>